<protein>
    <submittedName>
        <fullName evidence="2">ABC transporter permease</fullName>
    </submittedName>
</protein>
<keyword evidence="1" id="KW-1133">Transmembrane helix</keyword>
<evidence type="ECO:0000256" key="1">
    <source>
        <dbReference type="SAM" id="Phobius"/>
    </source>
</evidence>
<proteinExistence type="predicted"/>
<name>A0ABT8JM96_9BACL</name>
<evidence type="ECO:0000313" key="3">
    <source>
        <dbReference type="Proteomes" id="UP001175097"/>
    </source>
</evidence>
<dbReference type="RefSeq" id="WP_301241813.1">
    <property type="nucleotide sequence ID" value="NZ_JAROCC010000001.1"/>
</dbReference>
<dbReference type="EMBL" id="JAROCC010000001">
    <property type="protein sequence ID" value="MDN4606278.1"/>
    <property type="molecule type" value="Genomic_DNA"/>
</dbReference>
<gene>
    <name evidence="2" type="ORF">P5G49_02140</name>
</gene>
<evidence type="ECO:0000313" key="2">
    <source>
        <dbReference type="EMBL" id="MDN4606278.1"/>
    </source>
</evidence>
<feature type="transmembrane region" description="Helical" evidence="1">
    <location>
        <begin position="186"/>
        <end position="207"/>
    </location>
</feature>
<feature type="transmembrane region" description="Helical" evidence="1">
    <location>
        <begin position="227"/>
        <end position="248"/>
    </location>
</feature>
<dbReference type="Proteomes" id="UP001175097">
    <property type="component" value="Unassembled WGS sequence"/>
</dbReference>
<feature type="transmembrane region" description="Helical" evidence="1">
    <location>
        <begin position="119"/>
        <end position="141"/>
    </location>
</feature>
<keyword evidence="1" id="KW-0812">Transmembrane</keyword>
<comment type="caution">
    <text evidence="2">The sequence shown here is derived from an EMBL/GenBank/DDBJ whole genome shotgun (WGS) entry which is preliminary data.</text>
</comment>
<sequence length="260" mass="28978">MKGLSVLLQKEWRENARNFKLYWIPIVFVIFGIIEPVTNHFLPEIMKSVGNLPEGSEFTWPQFRGEDIFVSLMGQYQLIGILIIVLAFMGSISGERKSGTATLLYVRPMSFGSYFLSKWIVVNGIILGSVWLGFFAAWYYINILFNPVAAGDVFAFLATYSLWIIFAVTVVLSFSAWMPTGGTAGLSILVLIVLQVIDSVIGAFWTVSPWKVATYASMMFSSITNQSGFWMSIGLTFVLIVVLILFGINMAKRNAAKTTV</sequence>
<feature type="transmembrane region" description="Helical" evidence="1">
    <location>
        <begin position="153"/>
        <end position="174"/>
    </location>
</feature>
<accession>A0ABT8JM96</accession>
<organism evidence="2 3">
    <name type="scientific">Sporosarcina highlanderae</name>
    <dbReference type="NCBI Taxonomy" id="3035916"/>
    <lineage>
        <taxon>Bacteria</taxon>
        <taxon>Bacillati</taxon>
        <taxon>Bacillota</taxon>
        <taxon>Bacilli</taxon>
        <taxon>Bacillales</taxon>
        <taxon>Caryophanaceae</taxon>
        <taxon>Sporosarcina</taxon>
    </lineage>
</organism>
<feature type="transmembrane region" description="Helical" evidence="1">
    <location>
        <begin position="68"/>
        <end position="89"/>
    </location>
</feature>
<keyword evidence="3" id="KW-1185">Reference proteome</keyword>
<dbReference type="Pfam" id="PF12679">
    <property type="entry name" value="ABC2_membrane_2"/>
    <property type="match status" value="1"/>
</dbReference>
<keyword evidence="1" id="KW-0472">Membrane</keyword>
<reference evidence="2" key="1">
    <citation type="submission" date="2023-03" db="EMBL/GenBank/DDBJ databases">
        <title>MT1 and MT2 Draft Genomes of Novel Species.</title>
        <authorList>
            <person name="Venkateswaran K."/>
        </authorList>
    </citation>
    <scope>NUCLEOTIDE SEQUENCE</scope>
    <source>
        <strain evidence="2">F6_3S_P_2</strain>
    </source>
</reference>
<feature type="transmembrane region" description="Helical" evidence="1">
    <location>
        <begin position="21"/>
        <end position="42"/>
    </location>
</feature>